<dbReference type="AlphaFoldDB" id="A0A0K1PLV3"/>
<reference evidence="1 2" key="1">
    <citation type="submission" date="2015-08" db="EMBL/GenBank/DDBJ databases">
        <authorList>
            <person name="Babu N.S."/>
            <person name="Beckwith C.J."/>
            <person name="Beseler K.G."/>
            <person name="Brison A."/>
            <person name="Carone J.V."/>
            <person name="Caskin T.P."/>
            <person name="Diamond M."/>
            <person name="Durham M.E."/>
            <person name="Foxe J.M."/>
            <person name="Go M."/>
            <person name="Henderson B.A."/>
            <person name="Jones I.B."/>
            <person name="McGettigan J.A."/>
            <person name="Micheletti S.J."/>
            <person name="Nasrallah M.E."/>
            <person name="Ortiz D."/>
            <person name="Piller C.R."/>
            <person name="Privatt S.R."/>
            <person name="Schneider S.L."/>
            <person name="Sharp S."/>
            <person name="Smith T.C."/>
            <person name="Stanton J.D."/>
            <person name="Ullery H.E."/>
            <person name="Wilson R.J."/>
            <person name="Serrano M.G."/>
            <person name="Buck G."/>
            <person name="Lee V."/>
            <person name="Wang Y."/>
            <person name="Carvalho R."/>
            <person name="Voegtly L."/>
            <person name="Shi R."/>
            <person name="Duckworth R."/>
            <person name="Johnson A."/>
            <person name="Loviza R."/>
            <person name="Walstead R."/>
            <person name="Shah Z."/>
            <person name="Kiflezghi M."/>
            <person name="Wade K."/>
            <person name="Ball S.L."/>
            <person name="Bradley K.W."/>
            <person name="Asai D.J."/>
            <person name="Bowman C.A."/>
            <person name="Russell D.A."/>
            <person name="Pope W.H."/>
            <person name="Jacobs-Sera D."/>
            <person name="Hendrix R.W."/>
            <person name="Hatfull G.F."/>
        </authorList>
    </citation>
    <scope>NUCLEOTIDE SEQUENCE [LARGE SCALE GENOMIC DNA]</scope>
    <source>
        <strain evidence="1 2">DSM 27648</strain>
    </source>
</reference>
<keyword evidence="2" id="KW-1185">Reference proteome</keyword>
<proteinExistence type="predicted"/>
<accession>A0A0K1PLV3</accession>
<organism evidence="1 2">
    <name type="scientific">Labilithrix luteola</name>
    <dbReference type="NCBI Taxonomy" id="1391654"/>
    <lineage>
        <taxon>Bacteria</taxon>
        <taxon>Pseudomonadati</taxon>
        <taxon>Myxococcota</taxon>
        <taxon>Polyangia</taxon>
        <taxon>Polyangiales</taxon>
        <taxon>Labilitrichaceae</taxon>
        <taxon>Labilithrix</taxon>
    </lineage>
</organism>
<name>A0A0K1PLV3_9BACT</name>
<sequence>MTSLSVFVKVANDDSIRIRFERRHANRTKRSSAVIAPATPQLLRSWHAPVNATCDFGIC</sequence>
<gene>
    <name evidence="1" type="ORF">AKJ09_01182</name>
</gene>
<evidence type="ECO:0000313" key="1">
    <source>
        <dbReference type="EMBL" id="AKU94518.1"/>
    </source>
</evidence>
<dbReference type="EMBL" id="CP012333">
    <property type="protein sequence ID" value="AKU94518.1"/>
    <property type="molecule type" value="Genomic_DNA"/>
</dbReference>
<dbReference type="STRING" id="1391654.AKJ09_01182"/>
<evidence type="ECO:0000313" key="2">
    <source>
        <dbReference type="Proteomes" id="UP000064967"/>
    </source>
</evidence>
<dbReference type="KEGG" id="llu:AKJ09_01182"/>
<dbReference type="Proteomes" id="UP000064967">
    <property type="component" value="Chromosome"/>
</dbReference>
<protein>
    <submittedName>
        <fullName evidence="1">Uncharacterized protein</fullName>
    </submittedName>
</protein>